<accession>A0A0E9SGC5</accession>
<organism evidence="1">
    <name type="scientific">Anguilla anguilla</name>
    <name type="common">European freshwater eel</name>
    <name type="synonym">Muraena anguilla</name>
    <dbReference type="NCBI Taxonomy" id="7936"/>
    <lineage>
        <taxon>Eukaryota</taxon>
        <taxon>Metazoa</taxon>
        <taxon>Chordata</taxon>
        <taxon>Craniata</taxon>
        <taxon>Vertebrata</taxon>
        <taxon>Euteleostomi</taxon>
        <taxon>Actinopterygii</taxon>
        <taxon>Neopterygii</taxon>
        <taxon>Teleostei</taxon>
        <taxon>Anguilliformes</taxon>
        <taxon>Anguillidae</taxon>
        <taxon>Anguilla</taxon>
    </lineage>
</organism>
<name>A0A0E9SGC5_ANGAN</name>
<reference evidence="1" key="1">
    <citation type="submission" date="2014-11" db="EMBL/GenBank/DDBJ databases">
        <authorList>
            <person name="Amaro Gonzalez C."/>
        </authorList>
    </citation>
    <scope>NUCLEOTIDE SEQUENCE</scope>
</reference>
<protein>
    <submittedName>
        <fullName evidence="1">Uncharacterized protein</fullName>
    </submittedName>
</protein>
<evidence type="ECO:0000313" key="1">
    <source>
        <dbReference type="EMBL" id="JAH40341.1"/>
    </source>
</evidence>
<dbReference type="EMBL" id="GBXM01068236">
    <property type="protein sequence ID" value="JAH40341.1"/>
    <property type="molecule type" value="Transcribed_RNA"/>
</dbReference>
<reference evidence="1" key="2">
    <citation type="journal article" date="2015" name="Fish Shellfish Immunol.">
        <title>Early steps in the European eel (Anguilla anguilla)-Vibrio vulnificus interaction in the gills: Role of the RtxA13 toxin.</title>
        <authorList>
            <person name="Callol A."/>
            <person name="Pajuelo D."/>
            <person name="Ebbesson L."/>
            <person name="Teles M."/>
            <person name="MacKenzie S."/>
            <person name="Amaro C."/>
        </authorList>
    </citation>
    <scope>NUCLEOTIDE SEQUENCE</scope>
</reference>
<proteinExistence type="predicted"/>
<dbReference type="AlphaFoldDB" id="A0A0E9SGC5"/>
<sequence>MLTTFDELISNIFYHHSRNTPPFLSPHRNGECLVVK</sequence>